<dbReference type="EMBL" id="VXIT01000003">
    <property type="protein sequence ID" value="KAA6413823.1"/>
    <property type="molecule type" value="Genomic_DNA"/>
</dbReference>
<comment type="caution">
    <text evidence="1">The sequence shown here is derived from an EMBL/GenBank/DDBJ whole genome shotgun (WGS) entry which is preliminary data.</text>
</comment>
<sequence>MVARVLVKEKGKTTEEAAGIMLATALDATHKSILVFTEVIAYLLDHPKYWQAIQDLASQDTPAADEKLMRWVLEAQRIAVDLWIVRTPTKDDPNTLLRGTEGTGEDKKEVTRTVRKDDILVLKVKPASQDPDAFPNPSEINLDRPLSSYIYFGRSDGAPFHGKQLTLLGLTGLIKYAARLKRLRAAHDSCGKLKTVETPVRDGYWYMTVQWDQIVPFPSS</sequence>
<organism evidence="1 2">
    <name type="scientific">Lasallia pustulata</name>
    <dbReference type="NCBI Taxonomy" id="136370"/>
    <lineage>
        <taxon>Eukaryota</taxon>
        <taxon>Fungi</taxon>
        <taxon>Dikarya</taxon>
        <taxon>Ascomycota</taxon>
        <taxon>Pezizomycotina</taxon>
        <taxon>Lecanoromycetes</taxon>
        <taxon>OSLEUM clade</taxon>
        <taxon>Umbilicariomycetidae</taxon>
        <taxon>Umbilicariales</taxon>
        <taxon>Umbilicariaceae</taxon>
        <taxon>Lasallia</taxon>
    </lineage>
</organism>
<dbReference type="SUPFAM" id="SSF48264">
    <property type="entry name" value="Cytochrome P450"/>
    <property type="match status" value="1"/>
</dbReference>
<dbReference type="GO" id="GO:0005506">
    <property type="term" value="F:iron ion binding"/>
    <property type="evidence" value="ECO:0007669"/>
    <property type="project" value="InterPro"/>
</dbReference>
<gene>
    <name evidence="1" type="ORF">FRX48_02185</name>
</gene>
<dbReference type="AlphaFoldDB" id="A0A5M8PVW6"/>
<reference evidence="1 2" key="1">
    <citation type="submission" date="2019-09" db="EMBL/GenBank/DDBJ databases">
        <title>The hologenome of the rock-dwelling lichen Lasallia pustulata.</title>
        <authorList>
            <person name="Greshake Tzovaras B."/>
            <person name="Segers F."/>
            <person name="Bicker A."/>
            <person name="Dal Grande F."/>
            <person name="Otte J."/>
            <person name="Hankeln T."/>
            <person name="Schmitt I."/>
            <person name="Ebersberger I."/>
        </authorList>
    </citation>
    <scope>NUCLEOTIDE SEQUENCE [LARGE SCALE GENOMIC DNA]</scope>
    <source>
        <strain evidence="1">A1-1</strain>
    </source>
</reference>
<protein>
    <submittedName>
        <fullName evidence="1">Fatty acid oxygenase</fullName>
    </submittedName>
</protein>
<evidence type="ECO:0000313" key="2">
    <source>
        <dbReference type="Proteomes" id="UP000324767"/>
    </source>
</evidence>
<dbReference type="Gene3D" id="1.10.630.10">
    <property type="entry name" value="Cytochrome P450"/>
    <property type="match status" value="1"/>
</dbReference>
<evidence type="ECO:0000313" key="1">
    <source>
        <dbReference type="EMBL" id="KAA6413823.1"/>
    </source>
</evidence>
<dbReference type="GO" id="GO:0020037">
    <property type="term" value="F:heme binding"/>
    <property type="evidence" value="ECO:0007669"/>
    <property type="project" value="InterPro"/>
</dbReference>
<accession>A0A5M8PVW6</accession>
<dbReference type="OrthoDB" id="10507546at2759"/>
<dbReference type="Proteomes" id="UP000324767">
    <property type="component" value="Unassembled WGS sequence"/>
</dbReference>
<dbReference type="GO" id="GO:0004497">
    <property type="term" value="F:monooxygenase activity"/>
    <property type="evidence" value="ECO:0007669"/>
    <property type="project" value="InterPro"/>
</dbReference>
<dbReference type="InterPro" id="IPR036396">
    <property type="entry name" value="Cyt_P450_sf"/>
</dbReference>
<dbReference type="GO" id="GO:0016705">
    <property type="term" value="F:oxidoreductase activity, acting on paired donors, with incorporation or reduction of molecular oxygen"/>
    <property type="evidence" value="ECO:0007669"/>
    <property type="project" value="InterPro"/>
</dbReference>
<proteinExistence type="predicted"/>
<name>A0A5M8PVW6_9LECA</name>